<dbReference type="EMBL" id="SRPO01000327">
    <property type="protein sequence ID" value="KAG5934139.1"/>
    <property type="molecule type" value="Genomic_DNA"/>
</dbReference>
<organism evidence="6 7">
    <name type="scientific">Claviceps pazoutovae</name>
    <dbReference type="NCBI Taxonomy" id="1649127"/>
    <lineage>
        <taxon>Eukaryota</taxon>
        <taxon>Fungi</taxon>
        <taxon>Dikarya</taxon>
        <taxon>Ascomycota</taxon>
        <taxon>Pezizomycotina</taxon>
        <taxon>Sordariomycetes</taxon>
        <taxon>Hypocreomycetidae</taxon>
        <taxon>Hypocreales</taxon>
        <taxon>Clavicipitaceae</taxon>
        <taxon>Claviceps</taxon>
    </lineage>
</organism>
<evidence type="ECO:0000256" key="3">
    <source>
        <dbReference type="ARBA" id="ARBA00048679"/>
    </source>
</evidence>
<evidence type="ECO:0000256" key="1">
    <source>
        <dbReference type="ARBA" id="ARBA00012513"/>
    </source>
</evidence>
<comment type="caution">
    <text evidence="6">The sequence shown here is derived from an EMBL/GenBank/DDBJ whole genome shotgun (WGS) entry which is preliminary data.</text>
</comment>
<comment type="catalytic activity">
    <reaction evidence="2">
        <text>L-threonyl-[protein] + ATP = O-phospho-L-threonyl-[protein] + ADP + H(+)</text>
        <dbReference type="Rhea" id="RHEA:46608"/>
        <dbReference type="Rhea" id="RHEA-COMP:11060"/>
        <dbReference type="Rhea" id="RHEA-COMP:11605"/>
        <dbReference type="ChEBI" id="CHEBI:15378"/>
        <dbReference type="ChEBI" id="CHEBI:30013"/>
        <dbReference type="ChEBI" id="CHEBI:30616"/>
        <dbReference type="ChEBI" id="CHEBI:61977"/>
        <dbReference type="ChEBI" id="CHEBI:456216"/>
        <dbReference type="EC" id="2.7.11.1"/>
    </reaction>
</comment>
<dbReference type="InterPro" id="IPR008266">
    <property type="entry name" value="Tyr_kinase_AS"/>
</dbReference>
<feature type="compositionally biased region" description="Low complexity" evidence="4">
    <location>
        <begin position="524"/>
        <end position="534"/>
    </location>
</feature>
<dbReference type="Pfam" id="PF17667">
    <property type="entry name" value="Pkinase_fungal"/>
    <property type="match status" value="1"/>
</dbReference>
<dbReference type="InterPro" id="IPR011009">
    <property type="entry name" value="Kinase-like_dom_sf"/>
</dbReference>
<name>A0A9P7M960_9HYPO</name>
<feature type="region of interest" description="Disordered" evidence="4">
    <location>
        <begin position="107"/>
        <end position="140"/>
    </location>
</feature>
<dbReference type="PANTHER" id="PTHR38248">
    <property type="entry name" value="FUNK1 6"/>
    <property type="match status" value="1"/>
</dbReference>
<dbReference type="EC" id="2.7.11.1" evidence="1"/>
<feature type="region of interest" description="Disordered" evidence="4">
    <location>
        <begin position="518"/>
        <end position="584"/>
    </location>
</feature>
<reference evidence="6 7" key="1">
    <citation type="journal article" date="2020" name="bioRxiv">
        <title>Whole genome comparisons of ergot fungi reveals the divergence and evolution of species within the genus Claviceps are the result of varying mechanisms driving genome evolution and host range expansion.</title>
        <authorList>
            <person name="Wyka S.A."/>
            <person name="Mondo S.J."/>
            <person name="Liu M."/>
            <person name="Dettman J."/>
            <person name="Nalam V."/>
            <person name="Broders K.D."/>
        </authorList>
    </citation>
    <scope>NUCLEOTIDE SEQUENCE [LARGE SCALE GENOMIC DNA]</scope>
    <source>
        <strain evidence="6 7">CCC 1485</strain>
    </source>
</reference>
<feature type="compositionally biased region" description="Polar residues" evidence="4">
    <location>
        <begin position="124"/>
        <end position="135"/>
    </location>
</feature>
<dbReference type="Proteomes" id="UP000706124">
    <property type="component" value="Unassembled WGS sequence"/>
</dbReference>
<dbReference type="PANTHER" id="PTHR38248:SF2">
    <property type="entry name" value="FUNK1 11"/>
    <property type="match status" value="1"/>
</dbReference>
<dbReference type="GO" id="GO:0004674">
    <property type="term" value="F:protein serine/threonine kinase activity"/>
    <property type="evidence" value="ECO:0007669"/>
    <property type="project" value="UniProtKB-EC"/>
</dbReference>
<protein>
    <recommendedName>
        <fullName evidence="1">non-specific serine/threonine protein kinase</fullName>
        <ecNumber evidence="1">2.7.11.1</ecNumber>
    </recommendedName>
</protein>
<comment type="catalytic activity">
    <reaction evidence="3">
        <text>L-seryl-[protein] + ATP = O-phospho-L-seryl-[protein] + ADP + H(+)</text>
        <dbReference type="Rhea" id="RHEA:17989"/>
        <dbReference type="Rhea" id="RHEA-COMP:9863"/>
        <dbReference type="Rhea" id="RHEA-COMP:11604"/>
        <dbReference type="ChEBI" id="CHEBI:15378"/>
        <dbReference type="ChEBI" id="CHEBI:29999"/>
        <dbReference type="ChEBI" id="CHEBI:30616"/>
        <dbReference type="ChEBI" id="CHEBI:83421"/>
        <dbReference type="ChEBI" id="CHEBI:456216"/>
        <dbReference type="EC" id="2.7.11.1"/>
    </reaction>
</comment>
<proteinExistence type="predicted"/>
<keyword evidence="7" id="KW-1185">Reference proteome</keyword>
<evidence type="ECO:0000313" key="7">
    <source>
        <dbReference type="Proteomes" id="UP000706124"/>
    </source>
</evidence>
<dbReference type="AlphaFoldDB" id="A0A9P7M960"/>
<evidence type="ECO:0000256" key="4">
    <source>
        <dbReference type="SAM" id="MobiDB-lite"/>
    </source>
</evidence>
<evidence type="ECO:0000259" key="5">
    <source>
        <dbReference type="Pfam" id="PF17667"/>
    </source>
</evidence>
<evidence type="ECO:0000313" key="6">
    <source>
        <dbReference type="EMBL" id="KAG5934139.1"/>
    </source>
</evidence>
<dbReference type="SUPFAM" id="SSF56112">
    <property type="entry name" value="Protein kinase-like (PK-like)"/>
    <property type="match status" value="1"/>
</dbReference>
<sequence>MDPQHWNRTIEENPIANGLDVFHYFARREGVYDITAVDRIIAEVLQGIHRSVSDDLIALSQSVSTGMGGEDSARRLLKAAIIKADDKTLWDEVLAFITASLTATNTATRPPALRSTEPQDGRVTATQTSTPSMNVSEHHSFHGATTLPDFTVPNHFQSPSPYTTDYVTSSSEYREDTNILLKNKLKGRLHIDTPGFLDAFFPSSDYQQTAERFLDRCKTAVVPAFHNGWVTWLDGAAETEVVAWLKLVTDELEQFSRASFSSDVSHRRAILGMPRKPSRGSVAVPELDVAFIWKRGPESSTYSCAQMLAHGELRRDPMDDKAQETRLALARNAQDMLTAQGTRRFVLGFTLCGSLMRVWLFDRLGDVASEQININTEPLQFVKVILGFLWMSEEDLGFDSSIKRPDLTVKGADGKKQYIEMEQQGGSKKCIILDQAMSRKPCIIGRATTCWKAHVKDDPKTILVVKDSWQEVKCDEEEDMLSLATREDVVNVARHYHHETVQIRGMNDDVHTCVRRGLAKATASNSSQSNSQSSGRAPSERLRKRGTSTNPSMSASETGSVLHPRKKICSSWPTDADTKPPTELRNRVHRRVIVQDYGRPIYKASSRQALLACLEGCIKGHQSLYEAGILHRDISINNLMINEERNESWPHFLIDLDHAIEIDRHDASNERNKTGTRAFMAIGLLQGAKHSFLHDLESFFWVLFWTCIHYGKSGKDSRISPRLVKWNHLDDFDLLLDKQNMIFAYSDFIYIAERDFMPYYKPLIPYVKQLRELLPYVTQLPGLVYRNSIRVKKTGLELYSQMINVLREAQKDPEVCAE</sequence>
<accession>A0A9P7M960</accession>
<evidence type="ECO:0000256" key="2">
    <source>
        <dbReference type="ARBA" id="ARBA00047899"/>
    </source>
</evidence>
<gene>
    <name evidence="6" type="ORF">E4U60_004056</name>
</gene>
<dbReference type="PROSITE" id="PS00109">
    <property type="entry name" value="PROTEIN_KINASE_TYR"/>
    <property type="match status" value="1"/>
</dbReference>
<dbReference type="Gene3D" id="1.10.510.10">
    <property type="entry name" value="Transferase(Phosphotransferase) domain 1"/>
    <property type="match status" value="1"/>
</dbReference>
<dbReference type="InterPro" id="IPR040976">
    <property type="entry name" value="Pkinase_fungal"/>
</dbReference>
<dbReference type="OrthoDB" id="5584477at2759"/>
<feature type="compositionally biased region" description="Polar residues" evidence="4">
    <location>
        <begin position="547"/>
        <end position="559"/>
    </location>
</feature>
<feature type="domain" description="Fungal-type protein kinase" evidence="5">
    <location>
        <begin position="289"/>
        <end position="707"/>
    </location>
</feature>